<dbReference type="AlphaFoldDB" id="U7QK17"/>
<keyword evidence="2" id="KW-1185">Reference proteome</keyword>
<organism evidence="1 2">
    <name type="scientific">Lyngbya aestuarii BL J</name>
    <dbReference type="NCBI Taxonomy" id="1348334"/>
    <lineage>
        <taxon>Bacteria</taxon>
        <taxon>Bacillati</taxon>
        <taxon>Cyanobacteriota</taxon>
        <taxon>Cyanophyceae</taxon>
        <taxon>Oscillatoriophycideae</taxon>
        <taxon>Oscillatoriales</taxon>
        <taxon>Microcoleaceae</taxon>
        <taxon>Lyngbya</taxon>
    </lineage>
</organism>
<dbReference type="EMBL" id="AUZM01000020">
    <property type="protein sequence ID" value="ERT07612.1"/>
    <property type="molecule type" value="Genomic_DNA"/>
</dbReference>
<dbReference type="Proteomes" id="UP000017127">
    <property type="component" value="Unassembled WGS sequence"/>
</dbReference>
<gene>
    <name evidence="1" type="ORF">M595_2426</name>
</gene>
<sequence>MYADQHQVVAHLSREQFTQLNFKKDQQVFIKSKRGYRGDTCELLLNNRLSRQT</sequence>
<name>U7QK17_9CYAN</name>
<reference evidence="1 2" key="1">
    <citation type="journal article" date="2013" name="Front. Microbiol.">
        <title>Comparative genomic analyses of the cyanobacterium, Lyngbya aestuarii BL J, a powerful hydrogen producer.</title>
        <authorList>
            <person name="Kothari A."/>
            <person name="Vaughn M."/>
            <person name="Garcia-Pichel F."/>
        </authorList>
    </citation>
    <scope>NUCLEOTIDE SEQUENCE [LARGE SCALE GENOMIC DNA]</scope>
    <source>
        <strain evidence="1 2">BL J</strain>
    </source>
</reference>
<evidence type="ECO:0000313" key="2">
    <source>
        <dbReference type="Proteomes" id="UP000017127"/>
    </source>
</evidence>
<proteinExistence type="predicted"/>
<comment type="caution">
    <text evidence="1">The sequence shown here is derived from an EMBL/GenBank/DDBJ whole genome shotgun (WGS) entry which is preliminary data.</text>
</comment>
<protein>
    <submittedName>
        <fullName evidence="1">Sulfate transport system permease domain protein</fullName>
    </submittedName>
</protein>
<evidence type="ECO:0000313" key="1">
    <source>
        <dbReference type="EMBL" id="ERT07612.1"/>
    </source>
</evidence>
<accession>U7QK17</accession>